<dbReference type="PANTHER" id="PTHR12510">
    <property type="entry name" value="TROPONIN C-AKIN-1 PROTEIN"/>
    <property type="match status" value="1"/>
</dbReference>
<dbReference type="CDD" id="cd06661">
    <property type="entry name" value="GGCT_like"/>
    <property type="match status" value="1"/>
</dbReference>
<dbReference type="Proteomes" id="UP000036681">
    <property type="component" value="Unplaced"/>
</dbReference>
<proteinExistence type="inferred from homology"/>
<dbReference type="GO" id="GO:0005829">
    <property type="term" value="C:cytosol"/>
    <property type="evidence" value="ECO:0007669"/>
    <property type="project" value="TreeGrafter"/>
</dbReference>
<dbReference type="Gene3D" id="3.10.490.10">
    <property type="entry name" value="Gamma-glutamyl cyclotransferase-like"/>
    <property type="match status" value="2"/>
</dbReference>
<evidence type="ECO:0000313" key="5">
    <source>
        <dbReference type="Proteomes" id="UP000036681"/>
    </source>
</evidence>
<evidence type="ECO:0000313" key="6">
    <source>
        <dbReference type="WBParaSite" id="ALUE_0001246301-mRNA-1"/>
    </source>
</evidence>
<evidence type="ECO:0000256" key="3">
    <source>
        <dbReference type="RuleBase" id="RU367036"/>
    </source>
</evidence>
<keyword evidence="5" id="KW-1185">Reference proteome</keyword>
<dbReference type="AlphaFoldDB" id="A0A9J2PSK0"/>
<dbReference type="PANTHER" id="PTHR12510:SF4">
    <property type="entry name" value="GAMMA-GLUTAMYLAMINECYCLOTRANSFERASE"/>
    <property type="match status" value="1"/>
</dbReference>
<protein>
    <recommendedName>
        <fullName evidence="3">Gamma-glutamylcyclotransferase family protein</fullName>
    </recommendedName>
</protein>
<dbReference type="GO" id="GO:0061929">
    <property type="term" value="F:gamma-glutamylaminecyclotransferase activity"/>
    <property type="evidence" value="ECO:0007669"/>
    <property type="project" value="InterPro"/>
</dbReference>
<evidence type="ECO:0000256" key="2">
    <source>
        <dbReference type="PIRSR" id="PIRSR639126-1"/>
    </source>
</evidence>
<accession>A0A9J2PSK0</accession>
<dbReference type="Pfam" id="PF06094">
    <property type="entry name" value="GGACT"/>
    <property type="match status" value="1"/>
</dbReference>
<evidence type="ECO:0000256" key="1">
    <source>
        <dbReference type="ARBA" id="ARBA00008861"/>
    </source>
</evidence>
<organism evidence="5 6">
    <name type="scientific">Ascaris lumbricoides</name>
    <name type="common">Giant roundworm</name>
    <dbReference type="NCBI Taxonomy" id="6252"/>
    <lineage>
        <taxon>Eukaryota</taxon>
        <taxon>Metazoa</taxon>
        <taxon>Ecdysozoa</taxon>
        <taxon>Nematoda</taxon>
        <taxon>Chromadorea</taxon>
        <taxon>Rhabditida</taxon>
        <taxon>Spirurina</taxon>
        <taxon>Ascaridomorpha</taxon>
        <taxon>Ascaridoidea</taxon>
        <taxon>Ascarididae</taxon>
        <taxon>Ascaris</taxon>
    </lineage>
</organism>
<dbReference type="WBParaSite" id="ALUE_0001246301-mRNA-1">
    <property type="protein sequence ID" value="ALUE_0001246301-mRNA-1"/>
    <property type="gene ID" value="ALUE_0001246301"/>
</dbReference>
<name>A0A9J2PSK0_ASCLU</name>
<dbReference type="InterPro" id="IPR009288">
    <property type="entry name" value="AIG2-like_dom"/>
</dbReference>
<feature type="active site" description="Proton acceptor" evidence="2">
    <location>
        <position position="85"/>
    </location>
</feature>
<dbReference type="InterPro" id="IPR036568">
    <property type="entry name" value="GGCT-like_sf"/>
</dbReference>
<dbReference type="InterPro" id="IPR039126">
    <property type="entry name" value="GGACT"/>
</dbReference>
<dbReference type="SUPFAM" id="SSF110857">
    <property type="entry name" value="Gamma-glutamyl cyclotransferase-like"/>
    <property type="match status" value="1"/>
</dbReference>
<feature type="domain" description="Gamma-glutamylcyclotransferase AIG2-like" evidence="4">
    <location>
        <begin position="7"/>
        <end position="100"/>
    </location>
</feature>
<dbReference type="InterPro" id="IPR013024">
    <property type="entry name" value="GGCT-like"/>
</dbReference>
<sequence length="218" mass="24960">MSATSLIFVYGTLKTNEPNYDVMTNISTGKCRLIGCGRTVERFPLLIASKFNIPFCLQQPGIGHRIHGEVYEVDEAKMNTLDEFEAHPLFYKRQLQQVMLPLLDRQVQQVMSPLLDRQVQQVMLPLLDSQVQQAMSPLLNGQVQQAVLPLLDRQVRQIEMDSGELQMAWIYLLPSWKPELLQEGSELMENYSSKGSHGRPYVSSESCECEEDLWKRAN</sequence>
<reference evidence="6" key="1">
    <citation type="submission" date="2023-03" db="UniProtKB">
        <authorList>
            <consortium name="WormBaseParasite"/>
        </authorList>
    </citation>
    <scope>IDENTIFICATION</scope>
</reference>
<comment type="similarity">
    <text evidence="1 3">Belongs to the gamma-glutamylcyclotransferase family.</text>
</comment>
<evidence type="ECO:0000259" key="4">
    <source>
        <dbReference type="Pfam" id="PF06094"/>
    </source>
</evidence>